<dbReference type="Gene3D" id="1.10.10.10">
    <property type="entry name" value="Winged helix-like DNA-binding domain superfamily/Winged helix DNA-binding domain"/>
    <property type="match status" value="1"/>
</dbReference>
<keyword evidence="10" id="KW-0804">Transcription</keyword>
<evidence type="ECO:0000256" key="1">
    <source>
        <dbReference type="ARBA" id="ARBA00004496"/>
    </source>
</evidence>
<feature type="binding site" evidence="11">
    <location>
        <position position="140"/>
    </location>
    <ligand>
        <name>Zn(2+)</name>
        <dbReference type="ChEBI" id="CHEBI:29105"/>
    </ligand>
</feature>
<keyword evidence="9" id="KW-0238">DNA-binding</keyword>
<feature type="binding site" evidence="11">
    <location>
        <position position="97"/>
    </location>
    <ligand>
        <name>Zn(2+)</name>
        <dbReference type="ChEBI" id="CHEBI:29105"/>
    </ligand>
</feature>
<keyword evidence="7" id="KW-0408">Iron</keyword>
<keyword evidence="6 11" id="KW-0862">Zinc</keyword>
<dbReference type="GO" id="GO:0003700">
    <property type="term" value="F:DNA-binding transcription factor activity"/>
    <property type="evidence" value="ECO:0007669"/>
    <property type="project" value="InterPro"/>
</dbReference>
<evidence type="ECO:0000313" key="12">
    <source>
        <dbReference type="EMBL" id="SJN30799.1"/>
    </source>
</evidence>
<evidence type="ECO:0000256" key="10">
    <source>
        <dbReference type="ARBA" id="ARBA00023163"/>
    </source>
</evidence>
<evidence type="ECO:0000256" key="9">
    <source>
        <dbReference type="ARBA" id="ARBA00023125"/>
    </source>
</evidence>
<dbReference type="AlphaFoldDB" id="A0A1R4JFM3"/>
<dbReference type="GO" id="GO:0045892">
    <property type="term" value="P:negative regulation of DNA-templated transcription"/>
    <property type="evidence" value="ECO:0007669"/>
    <property type="project" value="TreeGrafter"/>
</dbReference>
<name>A0A1R4JFM3_9MICO</name>
<protein>
    <submittedName>
        <fullName evidence="12">Transcriptional regulator, FUR family</fullName>
    </submittedName>
</protein>
<evidence type="ECO:0000256" key="5">
    <source>
        <dbReference type="ARBA" id="ARBA00022723"/>
    </source>
</evidence>
<dbReference type="InterPro" id="IPR002481">
    <property type="entry name" value="FUR"/>
</dbReference>
<dbReference type="SUPFAM" id="SSF46785">
    <property type="entry name" value="Winged helix' DNA-binding domain"/>
    <property type="match status" value="1"/>
</dbReference>
<keyword evidence="3" id="KW-0963">Cytoplasm</keyword>
<accession>A0A1R4JFM3</accession>
<dbReference type="Proteomes" id="UP000196320">
    <property type="component" value="Unassembled WGS sequence"/>
</dbReference>
<feature type="binding site" evidence="11">
    <location>
        <position position="100"/>
    </location>
    <ligand>
        <name>Zn(2+)</name>
        <dbReference type="ChEBI" id="CHEBI:29105"/>
    </ligand>
</feature>
<gene>
    <name evidence="12" type="ORF">FM104_07145</name>
</gene>
<evidence type="ECO:0000256" key="11">
    <source>
        <dbReference type="PIRSR" id="PIRSR602481-1"/>
    </source>
</evidence>
<comment type="similarity">
    <text evidence="2">Belongs to the Fur family.</text>
</comment>
<keyword evidence="8" id="KW-0805">Transcription regulation</keyword>
<sequence length="146" mass="15588">MPADTVIDFPTQLRGAGLRVTNQRVHVLSALHQQPHASAEAVFSGIRHSLPGIAQATVHGILNDLTSAGIVRRVSLPDVGSALYELQHDDNHHHVQCVSCGRVEDVACAVGAAPCLHPSHDHGMRILEAAVTYRALCPECERNGNG</sequence>
<dbReference type="InterPro" id="IPR043135">
    <property type="entry name" value="Fur_C"/>
</dbReference>
<dbReference type="InterPro" id="IPR036388">
    <property type="entry name" value="WH-like_DNA-bd_sf"/>
</dbReference>
<comment type="subcellular location">
    <subcellularLocation>
        <location evidence="1">Cytoplasm</location>
    </subcellularLocation>
</comment>
<keyword evidence="4" id="KW-0678">Repressor</keyword>
<dbReference type="GO" id="GO:0008270">
    <property type="term" value="F:zinc ion binding"/>
    <property type="evidence" value="ECO:0007669"/>
    <property type="project" value="TreeGrafter"/>
</dbReference>
<evidence type="ECO:0000256" key="3">
    <source>
        <dbReference type="ARBA" id="ARBA00022490"/>
    </source>
</evidence>
<dbReference type="InterPro" id="IPR036390">
    <property type="entry name" value="WH_DNA-bd_sf"/>
</dbReference>
<dbReference type="RefSeq" id="WP_087130743.1">
    <property type="nucleotide sequence ID" value="NZ_FUKO01000019.1"/>
</dbReference>
<dbReference type="EMBL" id="FUKO01000019">
    <property type="protein sequence ID" value="SJN30799.1"/>
    <property type="molecule type" value="Genomic_DNA"/>
</dbReference>
<dbReference type="GO" id="GO:0000976">
    <property type="term" value="F:transcription cis-regulatory region binding"/>
    <property type="evidence" value="ECO:0007669"/>
    <property type="project" value="TreeGrafter"/>
</dbReference>
<dbReference type="Gene3D" id="3.30.1490.190">
    <property type="match status" value="1"/>
</dbReference>
<dbReference type="GO" id="GO:1900376">
    <property type="term" value="P:regulation of secondary metabolite biosynthetic process"/>
    <property type="evidence" value="ECO:0007669"/>
    <property type="project" value="TreeGrafter"/>
</dbReference>
<feature type="binding site" evidence="11">
    <location>
        <position position="137"/>
    </location>
    <ligand>
        <name>Zn(2+)</name>
        <dbReference type="ChEBI" id="CHEBI:29105"/>
    </ligand>
</feature>
<comment type="cofactor">
    <cofactor evidence="11">
        <name>Zn(2+)</name>
        <dbReference type="ChEBI" id="CHEBI:29105"/>
    </cofactor>
    <text evidence="11">Binds 1 zinc ion per subunit.</text>
</comment>
<dbReference type="Pfam" id="PF01475">
    <property type="entry name" value="FUR"/>
    <property type="match status" value="1"/>
</dbReference>
<evidence type="ECO:0000256" key="7">
    <source>
        <dbReference type="ARBA" id="ARBA00023004"/>
    </source>
</evidence>
<evidence type="ECO:0000256" key="6">
    <source>
        <dbReference type="ARBA" id="ARBA00022833"/>
    </source>
</evidence>
<organism evidence="12 13">
    <name type="scientific">Microbacterium esteraromaticum</name>
    <dbReference type="NCBI Taxonomy" id="57043"/>
    <lineage>
        <taxon>Bacteria</taxon>
        <taxon>Bacillati</taxon>
        <taxon>Actinomycetota</taxon>
        <taxon>Actinomycetes</taxon>
        <taxon>Micrococcales</taxon>
        <taxon>Microbacteriaceae</taxon>
        <taxon>Microbacterium</taxon>
    </lineage>
</organism>
<evidence type="ECO:0000256" key="8">
    <source>
        <dbReference type="ARBA" id="ARBA00023015"/>
    </source>
</evidence>
<dbReference type="CDD" id="cd07153">
    <property type="entry name" value="Fur_like"/>
    <property type="match status" value="1"/>
</dbReference>
<proteinExistence type="inferred from homology"/>
<keyword evidence="13" id="KW-1185">Reference proteome</keyword>
<dbReference type="PANTHER" id="PTHR33202">
    <property type="entry name" value="ZINC UPTAKE REGULATION PROTEIN"/>
    <property type="match status" value="1"/>
</dbReference>
<dbReference type="OrthoDB" id="5242893at2"/>
<dbReference type="GO" id="GO:0005737">
    <property type="term" value="C:cytoplasm"/>
    <property type="evidence" value="ECO:0007669"/>
    <property type="project" value="UniProtKB-SubCell"/>
</dbReference>
<evidence type="ECO:0000256" key="4">
    <source>
        <dbReference type="ARBA" id="ARBA00022491"/>
    </source>
</evidence>
<reference evidence="12 13" key="1">
    <citation type="submission" date="2017-02" db="EMBL/GenBank/DDBJ databases">
        <authorList>
            <person name="Peterson S.W."/>
        </authorList>
    </citation>
    <scope>NUCLEOTIDE SEQUENCE [LARGE SCALE GENOMIC DNA]</scope>
    <source>
        <strain evidence="12 13">B Mb 05.01</strain>
    </source>
</reference>
<evidence type="ECO:0000256" key="2">
    <source>
        <dbReference type="ARBA" id="ARBA00007957"/>
    </source>
</evidence>
<keyword evidence="5 11" id="KW-0479">Metal-binding</keyword>
<dbReference type="PANTHER" id="PTHR33202:SF18">
    <property type="entry name" value="TRANSCRIPTIONAL REGULATOR FURA"/>
    <property type="match status" value="1"/>
</dbReference>
<evidence type="ECO:0000313" key="13">
    <source>
        <dbReference type="Proteomes" id="UP000196320"/>
    </source>
</evidence>